<name>A0ABT7A6W7_9ACTN</name>
<accession>A0ABT7A6W7</accession>
<proteinExistence type="predicted"/>
<organism evidence="2 3">
    <name type="scientific">Streptomyces iconiensis</name>
    <dbReference type="NCBI Taxonomy" id="1384038"/>
    <lineage>
        <taxon>Bacteria</taxon>
        <taxon>Bacillati</taxon>
        <taxon>Actinomycetota</taxon>
        <taxon>Actinomycetes</taxon>
        <taxon>Kitasatosporales</taxon>
        <taxon>Streptomycetaceae</taxon>
        <taxon>Streptomyces</taxon>
    </lineage>
</organism>
<keyword evidence="1" id="KW-0732">Signal</keyword>
<dbReference type="EMBL" id="JANCPR020000051">
    <property type="protein sequence ID" value="MDJ1137089.1"/>
    <property type="molecule type" value="Genomic_DNA"/>
</dbReference>
<sequence length="150" mass="16580">MRVALAAAAVLAASVSAPVAYASLDEGPAPRAGASAATERGKAYVETRLFFGTDDPDGGPPVTDRQFRAFVDRHVTPRFPAGLTIQDGRGQWRDKRGVIERERSYELTVFYPSSEAASQDADIQRVRALYQRLYNQESVLRTDERTRADF</sequence>
<dbReference type="InterPro" id="IPR021957">
    <property type="entry name" value="DUF3574"/>
</dbReference>
<keyword evidence="3" id="KW-1185">Reference proteome</keyword>
<comment type="caution">
    <text evidence="2">The sequence shown here is derived from an EMBL/GenBank/DDBJ whole genome shotgun (WGS) entry which is preliminary data.</text>
</comment>
<feature type="chain" id="PRO_5046902497" evidence="1">
    <location>
        <begin position="23"/>
        <end position="150"/>
    </location>
</feature>
<gene>
    <name evidence="2" type="ORF">NMN56_035135</name>
</gene>
<dbReference type="Proteomes" id="UP001214441">
    <property type="component" value="Unassembled WGS sequence"/>
</dbReference>
<protein>
    <submittedName>
        <fullName evidence="2">DUF3574 domain-containing protein</fullName>
    </submittedName>
</protein>
<evidence type="ECO:0000256" key="1">
    <source>
        <dbReference type="SAM" id="SignalP"/>
    </source>
</evidence>
<reference evidence="2 3" key="1">
    <citation type="submission" date="2023-05" db="EMBL/GenBank/DDBJ databases">
        <title>Streptantibioticus silvisoli sp. nov., acidotolerant actinomycetes 1 from pine litter.</title>
        <authorList>
            <person name="Swiecimska M."/>
            <person name="Golinska P."/>
            <person name="Sangal V."/>
            <person name="Wachnowicz B."/>
            <person name="Goodfellow M."/>
        </authorList>
    </citation>
    <scope>NUCLEOTIDE SEQUENCE [LARGE SCALE GENOMIC DNA]</scope>
    <source>
        <strain evidence="2 3">DSM 42109</strain>
    </source>
</reference>
<evidence type="ECO:0000313" key="3">
    <source>
        <dbReference type="Proteomes" id="UP001214441"/>
    </source>
</evidence>
<feature type="signal peptide" evidence="1">
    <location>
        <begin position="1"/>
        <end position="22"/>
    </location>
</feature>
<evidence type="ECO:0000313" key="2">
    <source>
        <dbReference type="EMBL" id="MDJ1137089.1"/>
    </source>
</evidence>
<dbReference type="Pfam" id="PF12098">
    <property type="entry name" value="DUF3574"/>
    <property type="match status" value="1"/>
</dbReference>